<keyword evidence="4 8" id="KW-0812">Transmembrane</keyword>
<feature type="region of interest" description="Disordered" evidence="7">
    <location>
        <begin position="838"/>
        <end position="862"/>
    </location>
</feature>
<reference evidence="11 12" key="2">
    <citation type="submission" date="2020-07" db="EMBL/GenBank/DDBJ databases">
        <title>Genome assembly of wild tea tree DASZ reveals pedigree and selection history of tea varieties.</title>
        <authorList>
            <person name="Zhang W."/>
        </authorList>
    </citation>
    <scope>NUCLEOTIDE SEQUENCE [LARGE SCALE GENOMIC DNA]</scope>
    <source>
        <strain evidence="12">cv. G240</strain>
        <tissue evidence="11">Leaf</tissue>
    </source>
</reference>
<dbReference type="Proteomes" id="UP000593564">
    <property type="component" value="Unassembled WGS sequence"/>
</dbReference>
<evidence type="ECO:0000313" key="12">
    <source>
        <dbReference type="Proteomes" id="UP000593564"/>
    </source>
</evidence>
<dbReference type="PROSITE" id="PS00022">
    <property type="entry name" value="EGF_1"/>
    <property type="match status" value="1"/>
</dbReference>
<comment type="similarity">
    <text evidence="2">Belongs to the TMEM8 family.</text>
</comment>
<accession>A0A7J7H0W1</accession>
<dbReference type="InterPro" id="IPR021910">
    <property type="entry name" value="NGX6/PGAP6/MYMK"/>
</dbReference>
<comment type="caution">
    <text evidence="11">The sequence shown here is derived from an EMBL/GenBank/DDBJ whole genome shotgun (WGS) entry which is preliminary data.</text>
</comment>
<keyword evidence="3" id="KW-1003">Cell membrane</keyword>
<evidence type="ECO:0000256" key="4">
    <source>
        <dbReference type="ARBA" id="ARBA00022692"/>
    </source>
</evidence>
<evidence type="ECO:0000256" key="3">
    <source>
        <dbReference type="ARBA" id="ARBA00022475"/>
    </source>
</evidence>
<keyword evidence="12" id="KW-1185">Reference proteome</keyword>
<proteinExistence type="inferred from homology"/>
<feature type="domain" description="EGF-like" evidence="10">
    <location>
        <begin position="576"/>
        <end position="587"/>
    </location>
</feature>
<dbReference type="EMBL" id="JACBKZ010000007">
    <property type="protein sequence ID" value="KAF5946227.1"/>
    <property type="molecule type" value="Genomic_DNA"/>
</dbReference>
<dbReference type="InterPro" id="IPR000742">
    <property type="entry name" value="EGF"/>
</dbReference>
<feature type="transmembrane region" description="Helical" evidence="8">
    <location>
        <begin position="723"/>
        <end position="743"/>
    </location>
</feature>
<feature type="chain" id="PRO_5029449927" description="EGF-like domain-containing protein" evidence="9">
    <location>
        <begin position="32"/>
        <end position="862"/>
    </location>
</feature>
<feature type="transmembrane region" description="Helical" evidence="8">
    <location>
        <begin position="606"/>
        <end position="625"/>
    </location>
</feature>
<feature type="transmembrane region" description="Helical" evidence="8">
    <location>
        <begin position="670"/>
        <end position="691"/>
    </location>
</feature>
<gene>
    <name evidence="11" type="ORF">HYC85_016455</name>
</gene>
<comment type="subcellular location">
    <subcellularLocation>
        <location evidence="1">Cell membrane</location>
        <topology evidence="1">Multi-pass membrane protein</topology>
    </subcellularLocation>
</comment>
<feature type="transmembrane region" description="Helical" evidence="8">
    <location>
        <begin position="808"/>
        <end position="828"/>
    </location>
</feature>
<dbReference type="AlphaFoldDB" id="A0A7J7H0W1"/>
<dbReference type="Pfam" id="PF12036">
    <property type="entry name" value="DUF3522"/>
    <property type="match status" value="1"/>
</dbReference>
<name>A0A7J7H0W1_CAMSI</name>
<feature type="compositionally biased region" description="Basic and acidic residues" evidence="7">
    <location>
        <begin position="850"/>
        <end position="862"/>
    </location>
</feature>
<feature type="signal peptide" evidence="9">
    <location>
        <begin position="1"/>
        <end position="31"/>
    </location>
</feature>
<organism evidence="11 12">
    <name type="scientific">Camellia sinensis</name>
    <name type="common">Tea plant</name>
    <name type="synonym">Thea sinensis</name>
    <dbReference type="NCBI Taxonomy" id="4442"/>
    <lineage>
        <taxon>Eukaryota</taxon>
        <taxon>Viridiplantae</taxon>
        <taxon>Streptophyta</taxon>
        <taxon>Embryophyta</taxon>
        <taxon>Tracheophyta</taxon>
        <taxon>Spermatophyta</taxon>
        <taxon>Magnoliopsida</taxon>
        <taxon>eudicotyledons</taxon>
        <taxon>Gunneridae</taxon>
        <taxon>Pentapetalae</taxon>
        <taxon>asterids</taxon>
        <taxon>Ericales</taxon>
        <taxon>Theaceae</taxon>
        <taxon>Camellia</taxon>
    </lineage>
</organism>
<dbReference type="PANTHER" id="PTHR14319:SF3">
    <property type="entry name" value="TRANSMEMBRANE PROTEIN-LIKE PROTEIN"/>
    <property type="match status" value="1"/>
</dbReference>
<reference evidence="12" key="1">
    <citation type="journal article" date="2020" name="Nat. Commun.">
        <title>Genome assembly of wild tea tree DASZ reveals pedigree and selection history of tea varieties.</title>
        <authorList>
            <person name="Zhang W."/>
            <person name="Zhang Y."/>
            <person name="Qiu H."/>
            <person name="Guo Y."/>
            <person name="Wan H."/>
            <person name="Zhang X."/>
            <person name="Scossa F."/>
            <person name="Alseekh S."/>
            <person name="Zhang Q."/>
            <person name="Wang P."/>
            <person name="Xu L."/>
            <person name="Schmidt M.H."/>
            <person name="Jia X."/>
            <person name="Li D."/>
            <person name="Zhu A."/>
            <person name="Guo F."/>
            <person name="Chen W."/>
            <person name="Ni D."/>
            <person name="Usadel B."/>
            <person name="Fernie A.R."/>
            <person name="Wen W."/>
        </authorList>
    </citation>
    <scope>NUCLEOTIDE SEQUENCE [LARGE SCALE GENOMIC DNA]</scope>
    <source>
        <strain evidence="12">cv. G240</strain>
    </source>
</reference>
<evidence type="ECO:0000313" key="11">
    <source>
        <dbReference type="EMBL" id="KAF5946227.1"/>
    </source>
</evidence>
<evidence type="ECO:0000256" key="2">
    <source>
        <dbReference type="ARBA" id="ARBA00005542"/>
    </source>
</evidence>
<evidence type="ECO:0000256" key="5">
    <source>
        <dbReference type="ARBA" id="ARBA00022989"/>
    </source>
</evidence>
<dbReference type="PANTHER" id="PTHR14319">
    <property type="entry name" value="FIVE-SPAN TRANSMEMBRANE PROTEIN M83"/>
    <property type="match status" value="1"/>
</dbReference>
<sequence>MAENSILGSCYLNLCLVVLFVFICFHGQCSSYEVQRGAPYNSFTVSSFSYSKTQLKPYDWRYIRVDLPPWFSSMSVALESDIDLDPKSIKKVPRSRLPMICLREGGPPLPDAYNTSLISLVLDPISNGSFGDIQGLQNEELCYLMQKNISVTLTNEQLAELTYKVVMQISPGVWYWGLFNGIGPTRTQSKMIIRGPAYSFSGNVSVEGCKSPMQLGQYCNRTVDLLSCADNYNLTGNLSDTKLYNQTEANVVSCTNSDGNSCHGDSEPKIYSLDVVDIAEQLTIMATNVRFNETASNGRVNDNGIILTCYARHGAIPLATLPDYSANISKNPLVIRSPKVGRWYIAIHLVNLSNEIGGVQDVNVNVCYSLDWQVLQCPEEKAGLNCTWERYMLQTVLRKNPSVPFESYYLPISERVSSKSANFPLEPLLSNSSNDGKLDFVWTYFLLDVPYGASGGNLHVQLKSDAKINYEIYAKYGGLPSLDSWDYFYANMTSFSNGSMFFKLYDSGDETVSFYIFYVRGGTWSFGLRHLNPSDNTTKNQTTLSISLERCPMKCSSHGTCPSVLDTSGLTLYSYCSCDRDRGGFDCSVEIVSPQGKMLKTRVGHLWQSISLIASNAAAVLPAFWCLRQKAFAEWVLFMSSGIASGLYHACDVGTWCPLSFHVLQLTMTYSQFLDFWLSFMAVVSTFVYLADISDASKRTIHTVVAIVTALMAETGPTRSTNIVLVIAIGAFGLLIGWLIEFFTKYRSRSISTVFCLNIVNRWQTVKVWLHNLMKTILKRFRWGYVLAAFTALAMAAISWTLESSESYWVWHSVWHVSIYSSSFLFLCSKAITIDSENQNQRPPDGNYELTRRDSFSRGGTE</sequence>
<evidence type="ECO:0000256" key="6">
    <source>
        <dbReference type="ARBA" id="ARBA00023136"/>
    </source>
</evidence>
<dbReference type="GO" id="GO:0005886">
    <property type="term" value="C:plasma membrane"/>
    <property type="evidence" value="ECO:0007669"/>
    <property type="project" value="UniProtKB-SubCell"/>
</dbReference>
<feature type="transmembrane region" description="Helical" evidence="8">
    <location>
        <begin position="783"/>
        <end position="802"/>
    </location>
</feature>
<evidence type="ECO:0000259" key="10">
    <source>
        <dbReference type="PROSITE" id="PS00022"/>
    </source>
</evidence>
<keyword evidence="9" id="KW-0732">Signal</keyword>
<evidence type="ECO:0000256" key="7">
    <source>
        <dbReference type="SAM" id="MobiDB-lite"/>
    </source>
</evidence>
<evidence type="ECO:0000256" key="8">
    <source>
        <dbReference type="SAM" id="Phobius"/>
    </source>
</evidence>
<evidence type="ECO:0000256" key="1">
    <source>
        <dbReference type="ARBA" id="ARBA00004651"/>
    </source>
</evidence>
<evidence type="ECO:0000256" key="9">
    <source>
        <dbReference type="SAM" id="SignalP"/>
    </source>
</evidence>
<keyword evidence="6 8" id="KW-0472">Membrane</keyword>
<protein>
    <recommendedName>
        <fullName evidence="10">EGF-like domain-containing protein</fullName>
    </recommendedName>
</protein>
<keyword evidence="5 8" id="KW-1133">Transmembrane helix</keyword>